<dbReference type="GeneID" id="6779530"/>
<proteinExistence type="predicted"/>
<evidence type="ECO:0000313" key="2">
    <source>
        <dbReference type="EMBL" id="ACG60389.1"/>
    </source>
</evidence>
<keyword evidence="1" id="KW-0472">Membrane</keyword>
<name>B5AX86_9CAUD</name>
<keyword evidence="3" id="KW-1185">Reference proteome</keyword>
<dbReference type="KEGG" id="vg:6779530"/>
<dbReference type="OrthoDB" id="15048at10239"/>
<dbReference type="Proteomes" id="UP000001862">
    <property type="component" value="Segment"/>
</dbReference>
<reference evidence="3" key="1">
    <citation type="journal article" date="2009" name="Environ. Microbiol. Rep.">
        <title>Isolation and genomic characterization of the first phage infecting Iodobacteria: ?PLPE, a myovirus having a novel set of features.</title>
        <authorList>
            <person name="Leblanc C."/>
            <person name="Caumont-Sarcos A."/>
            <person name="Comeau A.M."/>
            <person name="Krisch H.M."/>
        </authorList>
    </citation>
    <scope>NUCLEOTIDE SEQUENCE [LARGE SCALE GENOMIC DNA]</scope>
</reference>
<feature type="transmembrane region" description="Helical" evidence="1">
    <location>
        <begin position="49"/>
        <end position="66"/>
    </location>
</feature>
<dbReference type="EMBL" id="EU876853">
    <property type="protein sequence ID" value="ACG60389.1"/>
    <property type="molecule type" value="Genomic_DNA"/>
</dbReference>
<keyword evidence="1" id="KW-1133">Transmembrane helix</keyword>
<dbReference type="RefSeq" id="YP_002128501.1">
    <property type="nucleotide sequence ID" value="NC_011142.1"/>
</dbReference>
<protein>
    <submittedName>
        <fullName evidence="2">Uncharacterized protein</fullName>
    </submittedName>
</protein>
<gene>
    <name evidence="2" type="ORF">phiPLPE_67</name>
</gene>
<feature type="transmembrane region" description="Helical" evidence="1">
    <location>
        <begin position="23"/>
        <end position="43"/>
    </location>
</feature>
<accession>B5AX86</accession>
<organism evidence="2 3">
    <name type="scientific">Iodobacter phage PhiPLPE</name>
    <dbReference type="NCBI Taxonomy" id="551895"/>
    <lineage>
        <taxon>Viruses</taxon>
        <taxon>Duplodnaviria</taxon>
        <taxon>Heunggongvirae</taxon>
        <taxon>Uroviricota</taxon>
        <taxon>Caudoviricetes</taxon>
        <taxon>Iodovirus</taxon>
        <taxon>Iodovirus PLPE</taxon>
    </lineage>
</organism>
<sequence>MADLLIIILTGQIRQMPKMVINLHRLCLVSIVGNGMGWLMWYSYMPPDLYNYFFVALYIWAIIILCERDHAGMVEPGTDSWINRILGNYSTGLRNSFKGSKGL</sequence>
<keyword evidence="1" id="KW-0812">Transmembrane</keyword>
<evidence type="ECO:0000313" key="3">
    <source>
        <dbReference type="Proteomes" id="UP000001862"/>
    </source>
</evidence>
<evidence type="ECO:0000256" key="1">
    <source>
        <dbReference type="SAM" id="Phobius"/>
    </source>
</evidence>